<dbReference type="Gene3D" id="2.40.128.150">
    <property type="entry name" value="Cysteine proteinases"/>
    <property type="match status" value="1"/>
</dbReference>
<dbReference type="RefSeq" id="WP_367597204.1">
    <property type="nucleotide sequence ID" value="NZ_JBFMVT010000002.1"/>
</dbReference>
<evidence type="ECO:0000256" key="1">
    <source>
        <dbReference type="ARBA" id="ARBA00006547"/>
    </source>
</evidence>
<dbReference type="InterPro" id="IPR038765">
    <property type="entry name" value="Papain-like_cys_pep_sf"/>
</dbReference>
<comment type="caution">
    <text evidence="3">The sequence shown here is derived from an EMBL/GenBank/DDBJ whole genome shotgun (WGS) entry which is preliminary data.</text>
</comment>
<evidence type="ECO:0000313" key="3">
    <source>
        <dbReference type="EMBL" id="MEW7315206.1"/>
    </source>
</evidence>
<evidence type="ECO:0000313" key="4">
    <source>
        <dbReference type="Proteomes" id="UP001555342"/>
    </source>
</evidence>
<proteinExistence type="inferred from homology"/>
<reference evidence="3 4" key="1">
    <citation type="submission" date="2024-07" db="EMBL/GenBank/DDBJ databases">
        <authorList>
            <person name="Wang L."/>
        </authorList>
    </citation>
    <scope>NUCLEOTIDE SEQUENCE [LARGE SCALE GENOMIC DNA]</scope>
    <source>
        <strain evidence="3 4">WL359</strain>
    </source>
</reference>
<dbReference type="PANTHER" id="PTHR11786:SF0">
    <property type="entry name" value="ARYLAMINE N-ACETYLTRANSFERASE 4-RELATED"/>
    <property type="match status" value="1"/>
</dbReference>
<sequence>MAFDIQAYFTRIGFKGVAAPTLETLKRIHLLHTCSIPFENLDVLLGRTIDIEEDKVFEKLIVAGRGGYCYEQNALLRAALLEIGFEVVDLAARVLISEPSEIPPRTHRLLLVMINQQCFIADVGFGGKTLTGPLRLETDVEQSTPHGVYRLTHLDGDDLLSFKRQEGWMPLYRFDLQQQYFSDFQVANHYVSTWPDSHFRHHLMVCLHNADGTTMTLNDRSFNDGQQRLETADEATLYAILQDVFGLSLKHTQHGISFDEFAAICPK</sequence>
<organism evidence="3 4">
    <name type="scientific">Buttiauxella gaviniae</name>
    <dbReference type="NCBI Taxonomy" id="82990"/>
    <lineage>
        <taxon>Bacteria</taxon>
        <taxon>Pseudomonadati</taxon>
        <taxon>Pseudomonadota</taxon>
        <taxon>Gammaproteobacteria</taxon>
        <taxon>Enterobacterales</taxon>
        <taxon>Enterobacteriaceae</taxon>
        <taxon>Buttiauxella</taxon>
    </lineage>
</organism>
<dbReference type="Gene3D" id="3.30.2140.10">
    <property type="entry name" value="Arylamine N-acetyltransferase"/>
    <property type="match status" value="1"/>
</dbReference>
<dbReference type="PRINTS" id="PR01543">
    <property type="entry name" value="ANATRNSFRASE"/>
</dbReference>
<comment type="similarity">
    <text evidence="1 2">Belongs to the arylamine N-acetyltransferase family.</text>
</comment>
<keyword evidence="4" id="KW-1185">Reference proteome</keyword>
<gene>
    <name evidence="3" type="ORF">AB1E22_21260</name>
</gene>
<name>A0ABV3P0Q1_9ENTR</name>
<accession>A0ABV3P0Q1</accession>
<protein>
    <submittedName>
        <fullName evidence="3">Arylamine N-acetyltransferase</fullName>
    </submittedName>
</protein>
<dbReference type="Pfam" id="PF00797">
    <property type="entry name" value="Acetyltransf_2"/>
    <property type="match status" value="1"/>
</dbReference>
<dbReference type="EMBL" id="JBFMVT010000002">
    <property type="protein sequence ID" value="MEW7315206.1"/>
    <property type="molecule type" value="Genomic_DNA"/>
</dbReference>
<evidence type="ECO:0000256" key="2">
    <source>
        <dbReference type="RuleBase" id="RU003452"/>
    </source>
</evidence>
<dbReference type="PANTHER" id="PTHR11786">
    <property type="entry name" value="N-HYDROXYARYLAMINE O-ACETYLTRANSFERASE"/>
    <property type="match status" value="1"/>
</dbReference>
<dbReference type="InterPro" id="IPR001447">
    <property type="entry name" value="Arylamine_N-AcTrfase"/>
</dbReference>
<dbReference type="SUPFAM" id="SSF54001">
    <property type="entry name" value="Cysteine proteinases"/>
    <property type="match status" value="1"/>
</dbReference>
<dbReference type="Proteomes" id="UP001555342">
    <property type="component" value="Unassembled WGS sequence"/>
</dbReference>